<dbReference type="SMART" id="SM00091">
    <property type="entry name" value="PAS"/>
    <property type="match status" value="1"/>
</dbReference>
<protein>
    <recommendedName>
        <fullName evidence="2">histidine kinase</fullName>
        <ecNumber evidence="2">2.7.13.3</ecNumber>
    </recommendedName>
</protein>
<evidence type="ECO:0000256" key="4">
    <source>
        <dbReference type="ARBA" id="ARBA00022679"/>
    </source>
</evidence>
<feature type="domain" description="PAS" evidence="10">
    <location>
        <begin position="198"/>
        <end position="236"/>
    </location>
</feature>
<name>A0ABY4GIG5_9BACI</name>
<dbReference type="SUPFAM" id="SSF55785">
    <property type="entry name" value="PYP-like sensor domain (PAS domain)"/>
    <property type="match status" value="1"/>
</dbReference>
<dbReference type="Pfam" id="PF02518">
    <property type="entry name" value="HATPase_c"/>
    <property type="match status" value="1"/>
</dbReference>
<evidence type="ECO:0000256" key="2">
    <source>
        <dbReference type="ARBA" id="ARBA00012438"/>
    </source>
</evidence>
<sequence>MRALDTYIRDSKQNCERIYQMDPNDFPVLKVDLNEQQIAYKKQLYQKMLSVVRHFMKKLIHYMEGIPTLIITTDNEGHVLEIYGDESIKQMVDSLGISLGAQFEEKDVGTNSVSLALRHQEPIALIGNDHFHYCLSEVACYSAPFTNGNLVGTVSMMTMINYASNFHLGLLSSAVDTIEREIQLQEKNHSLHLLNQVLVDATPLGILMTDNEGELLEFNESAEDITGISKESVLANGIDVISKIASYIYHVMETGQKVENAEFSFPLAESEDSKHLLLDVLPLFDEQQMIGTFAQFRDMTQYHELQQKLIESEKLSAIGKLGAGLAHEIRNPLTSIIGLTQLLKENNHQNKYLEIITAELERMKNLVNQFVSLGKPTVLVREHSNLNELITDTVELMNSNARLHNVDIDVELTKNDTYAYIDKAKIKQVLINFIKNAFEAISSGGTIHIHLNSDMKSKEVHIKIMDNGEGMTEEQVDSLGTPFFTTKESGLGMGLPICYDIIHSHEGRVHIDSEKGKGTNIYLVLPLDQ</sequence>
<dbReference type="Proteomes" id="UP000831537">
    <property type="component" value="Chromosome"/>
</dbReference>
<comment type="catalytic activity">
    <reaction evidence="1">
        <text>ATP + protein L-histidine = ADP + protein N-phospho-L-histidine.</text>
        <dbReference type="EC" id="2.7.13.3"/>
    </reaction>
</comment>
<dbReference type="PRINTS" id="PR00344">
    <property type="entry name" value="BCTRLSENSOR"/>
</dbReference>
<evidence type="ECO:0000256" key="7">
    <source>
        <dbReference type="ARBA" id="ARBA00022840"/>
    </source>
</evidence>
<dbReference type="NCBIfam" id="TIGR00229">
    <property type="entry name" value="sensory_box"/>
    <property type="match status" value="1"/>
</dbReference>
<keyword evidence="8" id="KW-0902">Two-component regulatory system</keyword>
<evidence type="ECO:0000313" key="11">
    <source>
        <dbReference type="EMBL" id="UOQ84146.1"/>
    </source>
</evidence>
<evidence type="ECO:0000256" key="5">
    <source>
        <dbReference type="ARBA" id="ARBA00022741"/>
    </source>
</evidence>
<dbReference type="PROSITE" id="PS50112">
    <property type="entry name" value="PAS"/>
    <property type="match status" value="1"/>
</dbReference>
<dbReference type="EMBL" id="CP095071">
    <property type="protein sequence ID" value="UOQ84146.1"/>
    <property type="molecule type" value="Genomic_DNA"/>
</dbReference>
<dbReference type="InterPro" id="IPR000014">
    <property type="entry name" value="PAS"/>
</dbReference>
<evidence type="ECO:0000256" key="3">
    <source>
        <dbReference type="ARBA" id="ARBA00022553"/>
    </source>
</evidence>
<keyword evidence="7 11" id="KW-0067">ATP-binding</keyword>
<dbReference type="SMART" id="SM00388">
    <property type="entry name" value="HisKA"/>
    <property type="match status" value="1"/>
</dbReference>
<dbReference type="InterPro" id="IPR004358">
    <property type="entry name" value="Sig_transdc_His_kin-like_C"/>
</dbReference>
<dbReference type="InterPro" id="IPR013767">
    <property type="entry name" value="PAS_fold"/>
</dbReference>
<dbReference type="SMART" id="SM00387">
    <property type="entry name" value="HATPase_c"/>
    <property type="match status" value="1"/>
</dbReference>
<dbReference type="SUPFAM" id="SSF55874">
    <property type="entry name" value="ATPase domain of HSP90 chaperone/DNA topoisomerase II/histidine kinase"/>
    <property type="match status" value="1"/>
</dbReference>
<evidence type="ECO:0000313" key="12">
    <source>
        <dbReference type="Proteomes" id="UP000831537"/>
    </source>
</evidence>
<dbReference type="Pfam" id="PF00989">
    <property type="entry name" value="PAS"/>
    <property type="match status" value="1"/>
</dbReference>
<evidence type="ECO:0000256" key="8">
    <source>
        <dbReference type="ARBA" id="ARBA00023012"/>
    </source>
</evidence>
<keyword evidence="5" id="KW-0547">Nucleotide-binding</keyword>
<proteinExistence type="predicted"/>
<dbReference type="Gene3D" id="3.30.450.20">
    <property type="entry name" value="PAS domain"/>
    <property type="match status" value="1"/>
</dbReference>
<reference evidence="11 12" key="1">
    <citation type="submission" date="2022-04" db="EMBL/GenBank/DDBJ databases">
        <title>Gracilibacillus sp. isolated from saltern.</title>
        <authorList>
            <person name="Won M."/>
            <person name="Lee C.-M."/>
            <person name="Woen H.-Y."/>
            <person name="Kwon S.-W."/>
        </authorList>
    </citation>
    <scope>NUCLEOTIDE SEQUENCE [LARGE SCALE GENOMIC DNA]</scope>
    <source>
        <strain evidence="11 12">SSPM10-3</strain>
    </source>
</reference>
<accession>A0ABY4GIG5</accession>
<dbReference type="InterPro" id="IPR035965">
    <property type="entry name" value="PAS-like_dom_sf"/>
</dbReference>
<organism evidence="11 12">
    <name type="scientific">Gracilibacillus salinarum</name>
    <dbReference type="NCBI Taxonomy" id="2932255"/>
    <lineage>
        <taxon>Bacteria</taxon>
        <taxon>Bacillati</taxon>
        <taxon>Bacillota</taxon>
        <taxon>Bacilli</taxon>
        <taxon>Bacillales</taxon>
        <taxon>Bacillaceae</taxon>
        <taxon>Gracilibacillus</taxon>
    </lineage>
</organism>
<evidence type="ECO:0000256" key="1">
    <source>
        <dbReference type="ARBA" id="ARBA00000085"/>
    </source>
</evidence>
<dbReference type="PANTHER" id="PTHR43065:SF10">
    <property type="entry name" value="PEROXIDE STRESS-ACTIVATED HISTIDINE KINASE MAK3"/>
    <property type="match status" value="1"/>
</dbReference>
<dbReference type="InterPro" id="IPR005467">
    <property type="entry name" value="His_kinase_dom"/>
</dbReference>
<keyword evidence="6" id="KW-0418">Kinase</keyword>
<gene>
    <name evidence="11" type="ORF">MUN87_15725</name>
</gene>
<dbReference type="Gene3D" id="1.10.287.130">
    <property type="match status" value="1"/>
</dbReference>
<keyword evidence="4" id="KW-0808">Transferase</keyword>
<dbReference type="SUPFAM" id="SSF47384">
    <property type="entry name" value="Homodimeric domain of signal transducing histidine kinase"/>
    <property type="match status" value="1"/>
</dbReference>
<keyword evidence="3" id="KW-0597">Phosphoprotein</keyword>
<dbReference type="CDD" id="cd00082">
    <property type="entry name" value="HisKA"/>
    <property type="match status" value="1"/>
</dbReference>
<dbReference type="Gene3D" id="3.30.565.10">
    <property type="entry name" value="Histidine kinase-like ATPase, C-terminal domain"/>
    <property type="match status" value="1"/>
</dbReference>
<dbReference type="InterPro" id="IPR003594">
    <property type="entry name" value="HATPase_dom"/>
</dbReference>
<dbReference type="InterPro" id="IPR003661">
    <property type="entry name" value="HisK_dim/P_dom"/>
</dbReference>
<dbReference type="Pfam" id="PF00512">
    <property type="entry name" value="HisKA"/>
    <property type="match status" value="1"/>
</dbReference>
<feature type="domain" description="Histidine kinase" evidence="9">
    <location>
        <begin position="324"/>
        <end position="529"/>
    </location>
</feature>
<dbReference type="EC" id="2.7.13.3" evidence="2"/>
<dbReference type="Gene3D" id="3.30.450.40">
    <property type="match status" value="1"/>
</dbReference>
<dbReference type="InterPro" id="IPR036890">
    <property type="entry name" value="HATPase_C_sf"/>
</dbReference>
<keyword evidence="12" id="KW-1185">Reference proteome</keyword>
<dbReference type="RefSeq" id="WP_244741549.1">
    <property type="nucleotide sequence ID" value="NZ_CP095071.1"/>
</dbReference>
<dbReference type="GO" id="GO:0005524">
    <property type="term" value="F:ATP binding"/>
    <property type="evidence" value="ECO:0007669"/>
    <property type="project" value="UniProtKB-KW"/>
</dbReference>
<dbReference type="InterPro" id="IPR029016">
    <property type="entry name" value="GAF-like_dom_sf"/>
</dbReference>
<evidence type="ECO:0000256" key="6">
    <source>
        <dbReference type="ARBA" id="ARBA00022777"/>
    </source>
</evidence>
<dbReference type="CDD" id="cd00130">
    <property type="entry name" value="PAS"/>
    <property type="match status" value="1"/>
</dbReference>
<dbReference type="InterPro" id="IPR036097">
    <property type="entry name" value="HisK_dim/P_sf"/>
</dbReference>
<dbReference type="PANTHER" id="PTHR43065">
    <property type="entry name" value="SENSOR HISTIDINE KINASE"/>
    <property type="match status" value="1"/>
</dbReference>
<dbReference type="PROSITE" id="PS50109">
    <property type="entry name" value="HIS_KIN"/>
    <property type="match status" value="1"/>
</dbReference>
<evidence type="ECO:0000259" key="9">
    <source>
        <dbReference type="PROSITE" id="PS50109"/>
    </source>
</evidence>
<evidence type="ECO:0000259" key="10">
    <source>
        <dbReference type="PROSITE" id="PS50112"/>
    </source>
</evidence>